<keyword evidence="4 8" id="KW-0547">Nucleotide-binding</keyword>
<keyword evidence="12" id="KW-0808">Transferase</keyword>
<evidence type="ECO:0000256" key="6">
    <source>
        <dbReference type="ARBA" id="ARBA00022989"/>
    </source>
</evidence>
<dbReference type="Pfam" id="PF00069">
    <property type="entry name" value="Pkinase"/>
    <property type="match status" value="1"/>
</dbReference>
<evidence type="ECO:0000256" key="10">
    <source>
        <dbReference type="SAM" id="Phobius"/>
    </source>
</evidence>
<gene>
    <name evidence="12" type="ORF">CLF_103312</name>
</gene>
<evidence type="ECO:0000256" key="3">
    <source>
        <dbReference type="ARBA" id="ARBA00022692"/>
    </source>
</evidence>
<evidence type="ECO:0000256" key="9">
    <source>
        <dbReference type="SAM" id="MobiDB-lite"/>
    </source>
</evidence>
<feature type="transmembrane region" description="Helical" evidence="10">
    <location>
        <begin position="1229"/>
        <end position="1249"/>
    </location>
</feature>
<dbReference type="InterPro" id="IPR000719">
    <property type="entry name" value="Prot_kinase_dom"/>
</dbReference>
<evidence type="ECO:0000256" key="4">
    <source>
        <dbReference type="ARBA" id="ARBA00022741"/>
    </source>
</evidence>
<keyword evidence="2" id="KW-0813">Transport</keyword>
<dbReference type="PANTHER" id="PTHR43243">
    <property type="entry name" value="INNER MEMBRANE TRANSPORTER YGJI-RELATED"/>
    <property type="match status" value="1"/>
</dbReference>
<evidence type="ECO:0000259" key="11">
    <source>
        <dbReference type="PROSITE" id="PS50011"/>
    </source>
</evidence>
<dbReference type="EMBL" id="DF142973">
    <property type="protein sequence ID" value="GAA49629.1"/>
    <property type="molecule type" value="Genomic_DNA"/>
</dbReference>
<evidence type="ECO:0000313" key="13">
    <source>
        <dbReference type="Proteomes" id="UP000008909"/>
    </source>
</evidence>
<feature type="transmembrane region" description="Helical" evidence="10">
    <location>
        <begin position="1481"/>
        <end position="1502"/>
    </location>
</feature>
<organism evidence="12 13">
    <name type="scientific">Clonorchis sinensis</name>
    <name type="common">Chinese liver fluke</name>
    <dbReference type="NCBI Taxonomy" id="79923"/>
    <lineage>
        <taxon>Eukaryota</taxon>
        <taxon>Metazoa</taxon>
        <taxon>Spiralia</taxon>
        <taxon>Lophotrochozoa</taxon>
        <taxon>Platyhelminthes</taxon>
        <taxon>Trematoda</taxon>
        <taxon>Digenea</taxon>
        <taxon>Opisthorchiida</taxon>
        <taxon>Opisthorchiata</taxon>
        <taxon>Opisthorchiidae</taxon>
        <taxon>Clonorchis</taxon>
    </lineage>
</organism>
<dbReference type="InterPro" id="IPR008271">
    <property type="entry name" value="Ser/Thr_kinase_AS"/>
</dbReference>
<dbReference type="PROSITE" id="PS50011">
    <property type="entry name" value="PROTEIN_KINASE_DOM"/>
    <property type="match status" value="1"/>
</dbReference>
<dbReference type="GO" id="GO:0003677">
    <property type="term" value="F:DNA binding"/>
    <property type="evidence" value="ECO:0007669"/>
    <property type="project" value="UniProtKB-KW"/>
</dbReference>
<dbReference type="GO" id="GO:0004672">
    <property type="term" value="F:protein kinase activity"/>
    <property type="evidence" value="ECO:0007669"/>
    <property type="project" value="InterPro"/>
</dbReference>
<feature type="transmembrane region" description="Helical" evidence="10">
    <location>
        <begin position="1544"/>
        <end position="1564"/>
    </location>
</feature>
<reference evidence="12" key="1">
    <citation type="journal article" date="2011" name="Genome Biol.">
        <title>The draft genome of the carcinogenic human liver fluke Clonorchis sinensis.</title>
        <authorList>
            <person name="Wang X."/>
            <person name="Chen W."/>
            <person name="Huang Y."/>
            <person name="Sun J."/>
            <person name="Men J."/>
            <person name="Liu H."/>
            <person name="Luo F."/>
            <person name="Guo L."/>
            <person name="Lv X."/>
            <person name="Deng C."/>
            <person name="Zhou C."/>
            <person name="Fan Y."/>
            <person name="Li X."/>
            <person name="Huang L."/>
            <person name="Hu Y."/>
            <person name="Liang C."/>
            <person name="Hu X."/>
            <person name="Xu J."/>
            <person name="Yu X."/>
        </authorList>
    </citation>
    <scope>NUCLEOTIDE SEQUENCE [LARGE SCALE GENOMIC DNA]</scope>
    <source>
        <strain evidence="12">Henan</strain>
    </source>
</reference>
<keyword evidence="13" id="KW-1185">Reference proteome</keyword>
<keyword evidence="12" id="KW-0371">Homeobox</keyword>
<keyword evidence="5 8" id="KW-0067">ATP-binding</keyword>
<feature type="transmembrane region" description="Helical" evidence="10">
    <location>
        <begin position="1316"/>
        <end position="1335"/>
    </location>
</feature>
<feature type="transmembrane region" description="Helical" evidence="10">
    <location>
        <begin position="1356"/>
        <end position="1381"/>
    </location>
</feature>
<feature type="binding site" evidence="8">
    <location>
        <position position="232"/>
    </location>
    <ligand>
        <name>ATP</name>
        <dbReference type="ChEBI" id="CHEBI:30616"/>
    </ligand>
</feature>
<feature type="transmembrane region" description="Helical" evidence="10">
    <location>
        <begin position="1189"/>
        <end position="1209"/>
    </location>
</feature>
<dbReference type="GO" id="GO:0005524">
    <property type="term" value="F:ATP binding"/>
    <property type="evidence" value="ECO:0007669"/>
    <property type="project" value="UniProtKB-UniRule"/>
</dbReference>
<evidence type="ECO:0000256" key="1">
    <source>
        <dbReference type="ARBA" id="ARBA00004141"/>
    </source>
</evidence>
<protein>
    <submittedName>
        <fullName evidence="12">Homeodomain-interacting protein kinase 1</fullName>
    </submittedName>
</protein>
<feature type="transmembrane region" description="Helical" evidence="10">
    <location>
        <begin position="1067"/>
        <end position="1085"/>
    </location>
</feature>
<feature type="compositionally biased region" description="Polar residues" evidence="9">
    <location>
        <begin position="577"/>
        <end position="589"/>
    </location>
</feature>
<feature type="transmembrane region" description="Helical" evidence="10">
    <location>
        <begin position="1570"/>
        <end position="1589"/>
    </location>
</feature>
<dbReference type="Proteomes" id="UP000008909">
    <property type="component" value="Unassembled WGS sequence"/>
</dbReference>
<evidence type="ECO:0000256" key="8">
    <source>
        <dbReference type="PROSITE-ProRule" id="PRU10141"/>
    </source>
</evidence>
<dbReference type="PROSITE" id="PS00107">
    <property type="entry name" value="PROTEIN_KINASE_ATP"/>
    <property type="match status" value="1"/>
</dbReference>
<evidence type="ECO:0000313" key="12">
    <source>
        <dbReference type="EMBL" id="GAA49629.1"/>
    </source>
</evidence>
<keyword evidence="7 10" id="KW-0472">Membrane</keyword>
<name>G7Y9J4_CLOSI</name>
<dbReference type="Gene3D" id="1.20.1740.10">
    <property type="entry name" value="Amino acid/polyamine transporter I"/>
    <property type="match status" value="2"/>
</dbReference>
<feature type="region of interest" description="Disordered" evidence="9">
    <location>
        <begin position="577"/>
        <end position="603"/>
    </location>
</feature>
<dbReference type="InterPro" id="IPR017441">
    <property type="entry name" value="Protein_kinase_ATP_BS"/>
</dbReference>
<dbReference type="Gene3D" id="1.10.510.10">
    <property type="entry name" value="Transferase(Phosphotransferase) domain 1"/>
    <property type="match status" value="1"/>
</dbReference>
<feature type="domain" description="Protein kinase" evidence="11">
    <location>
        <begin position="203"/>
        <end position="531"/>
    </location>
</feature>
<dbReference type="PROSITE" id="PS00108">
    <property type="entry name" value="PROTEIN_KINASE_ST"/>
    <property type="match status" value="1"/>
</dbReference>
<dbReference type="InterPro" id="IPR029485">
    <property type="entry name" value="CAT_C"/>
</dbReference>
<accession>G7Y9J4</accession>
<feature type="transmembrane region" description="Helical" evidence="10">
    <location>
        <begin position="1393"/>
        <end position="1412"/>
    </location>
</feature>
<comment type="subcellular location">
    <subcellularLocation>
        <location evidence="1">Membrane</location>
        <topology evidence="1">Multi-pass membrane protein</topology>
    </subcellularLocation>
</comment>
<dbReference type="SMART" id="SM00220">
    <property type="entry name" value="S_TKc"/>
    <property type="match status" value="1"/>
</dbReference>
<keyword evidence="12" id="KW-0418">Kinase</keyword>
<evidence type="ECO:0000256" key="2">
    <source>
        <dbReference type="ARBA" id="ARBA00022448"/>
    </source>
</evidence>
<reference key="2">
    <citation type="submission" date="2011-10" db="EMBL/GenBank/DDBJ databases">
        <title>The genome and transcriptome sequence of Clonorchis sinensis provide insights into the carcinogenic liver fluke.</title>
        <authorList>
            <person name="Wang X."/>
            <person name="Huang Y."/>
            <person name="Chen W."/>
            <person name="Liu H."/>
            <person name="Guo L."/>
            <person name="Chen Y."/>
            <person name="Luo F."/>
            <person name="Zhou W."/>
            <person name="Sun J."/>
            <person name="Mao Q."/>
            <person name="Liang P."/>
            <person name="Zhou C."/>
            <person name="Tian Y."/>
            <person name="Men J."/>
            <person name="Lv X."/>
            <person name="Huang L."/>
            <person name="Zhou J."/>
            <person name="Hu Y."/>
            <person name="Li R."/>
            <person name="Zhang F."/>
            <person name="Lei H."/>
            <person name="Li X."/>
            <person name="Hu X."/>
            <person name="Liang C."/>
            <person name="Xu J."/>
            <person name="Wu Z."/>
            <person name="Yu X."/>
        </authorList>
    </citation>
    <scope>NUCLEOTIDE SEQUENCE</scope>
    <source>
        <strain>Henan</strain>
    </source>
</reference>
<keyword evidence="12" id="KW-0238">DNA-binding</keyword>
<sequence length="1635" mass="179155">MYGVIPNQNVGIRAFIPICEANNAQVHPSIHIVPGGHVFKENKLKIAKHCGNLPLRFQGNITDLSKKYLGGMVSCNADTYPSYSHTLTKKRKAHEANLHLHDDSSAPQIQCRYAAPSPVGLSQGTGARIALRNSTMPAKQVHHVPDCTAGLVVPGSGGSIPTFTNYANQTAAAASKTCPKPATTQGDYAIVVGEMLRSSNESYEVLAFLGRGTFGQVVKCRCSSTKRCVAIKILKNLPSYLRQGNVEIQILQTLSQQDTESHNIVRAIECFQHKNHMCFVFELLEQNLYEYLKSNKFRPLSLLEIRPITQQVLTALSKLKSLGLIHADLKPENIMLVSSTTGIMRYRVKVIDFGSACHSSKAVQNTYLQSRYYRAPEILLGLPFNEAIDMWSLGCVIAELFLGWPLYPGSSEYDQMRYIVETQGPPPPDLLQNAGKCSTFFIRDPYHCDWRLKTQEEYTLETGQQAKEARKYFFTSLSQICEVPGVPSPSDPDRELDIEDRQQFASLLSLMLKMRPSERVVPDSALLHPFITMLHLQAYPFSKRFHESLTLMQVCHEATRRQHLLSARSNLQQFSSLPSLHEPSSTGLISSTAPSPDSSTTKALLGPEASISLPHTSICHPSGSAVAYYAAAAVAAALTKPASQSVVEERMFSDPNNLRHYRMPNLVTDTNQQSSVTLFNNTHSCSTATEPSPATVFLTHPKADVYQSTQDVHSGFLGNRVSVPYSLSLYDLVAASGNALSLLNAVAAPVSSNFVAASVSNHQRVSSHSSRGCLYQLRQPPINRTELDPRLPAEQAEEAALVLSSYIGQEQSQLHRCEPYISEPILFAPSAAELNPMHVTNPYQTGLLPRTRALVQCSVPTSQQRIQFHQAKQRQTAVNFQSIPATRVVATHLLSGSRLQPQAGIVKPIYTAAIPLMSNPAVYVQELPQNYATLLQQQPRHHGLRITPSYPRSTSPSSTLVRNNQLLMATDQALPINLVTSAELDSGRERPPVTPETSKWAPDLLSDYSTTQLRLTPERVNDSRPKSIPSLSGVECSHASACWNMAGAGIYVLTGTVVRDKAGPSTFLSYLVAGITAFLNALCYAELGSRIPKAGSAYTYTYVASGEFLAFVVGWSMILEYVLSVSSVARGWSGTLDAMTHHAISNGTMNAIGRFPVNAEFLGEYPDFLGALLIIALGLILCRGPKLSAMLNTVVTLLNLTVIILATIIMLAKPQQVGSEFAPANQGGFFPFGFGGMIGGAGTCFYAFIGFDAITVSSEEALNPKRSMPIATAVSVTVVTLLFLLASLGLTLFVPWWTVDRQAAFTAAFHVRNVEWATYVTGIGSLLGLSASLFTSMYAMPRIGYAMAADGLLPKWIGYVMPSTQVPIVALWLFGVFAAILTFLCDIHLLADFLSIGTLIAYTIVAVNVCILRYTQPMLYSSGWNELDKPDGAEILEGDNSEIHETNEAQLNEWPHAIGRLKSAFRHLPILRDSPAGRAPIIALLLFIICAAALASLVLPGARVLEEGHWWAVLLLIMFIVGAVFFVGVMFLHEQNKAFDSFKVPFVPFIPCLCIFLNFCLIVKLSPMTWIRFIVWLLIGLMIYFAYGWKHSIHATDSGEKGRLIPTNDVPTEPTMVDSGGVVSRPKETNNVTYE</sequence>
<keyword evidence="3 10" id="KW-0812">Transmembrane</keyword>
<feature type="transmembrane region" description="Helical" evidence="10">
    <location>
        <begin position="1097"/>
        <end position="1118"/>
    </location>
</feature>
<feature type="compositionally biased region" description="Low complexity" evidence="9">
    <location>
        <begin position="590"/>
        <end position="601"/>
    </location>
</feature>
<dbReference type="InterPro" id="IPR002293">
    <property type="entry name" value="AA/rel_permease1"/>
</dbReference>
<dbReference type="GO" id="GO:0015171">
    <property type="term" value="F:amino acid transmembrane transporter activity"/>
    <property type="evidence" value="ECO:0007669"/>
    <property type="project" value="TreeGrafter"/>
</dbReference>
<feature type="transmembrane region" description="Helical" evidence="10">
    <location>
        <begin position="1508"/>
        <end position="1532"/>
    </location>
</feature>
<dbReference type="InterPro" id="IPR011009">
    <property type="entry name" value="Kinase-like_dom_sf"/>
</dbReference>
<keyword evidence="6 10" id="KW-1133">Transmembrane helix</keyword>
<dbReference type="PANTHER" id="PTHR43243:SF4">
    <property type="entry name" value="CATIONIC AMINO ACID TRANSPORTER 4"/>
    <property type="match status" value="1"/>
</dbReference>
<proteinExistence type="predicted"/>
<dbReference type="GO" id="GO:0005886">
    <property type="term" value="C:plasma membrane"/>
    <property type="evidence" value="ECO:0007669"/>
    <property type="project" value="TreeGrafter"/>
</dbReference>
<dbReference type="SUPFAM" id="SSF56112">
    <property type="entry name" value="Protein kinase-like (PK-like)"/>
    <property type="match status" value="1"/>
</dbReference>
<dbReference type="Gene3D" id="3.30.200.20">
    <property type="entry name" value="Phosphorylase Kinase, domain 1"/>
    <property type="match status" value="1"/>
</dbReference>
<evidence type="ECO:0000256" key="5">
    <source>
        <dbReference type="ARBA" id="ARBA00022840"/>
    </source>
</evidence>
<evidence type="ECO:0000256" key="7">
    <source>
        <dbReference type="ARBA" id="ARBA00023136"/>
    </source>
</evidence>
<feature type="transmembrane region" description="Helical" evidence="10">
    <location>
        <begin position="1165"/>
        <end position="1182"/>
    </location>
</feature>
<dbReference type="Pfam" id="PF13520">
    <property type="entry name" value="AA_permease_2"/>
    <property type="match status" value="1"/>
</dbReference>
<dbReference type="Pfam" id="PF13906">
    <property type="entry name" value="AA_permease_C"/>
    <property type="match status" value="1"/>
</dbReference>
<feature type="transmembrane region" description="Helical" evidence="10">
    <location>
        <begin position="1270"/>
        <end position="1296"/>
    </location>
</feature>